<protein>
    <submittedName>
        <fullName evidence="1">Uncharacterized protein</fullName>
    </submittedName>
</protein>
<evidence type="ECO:0000313" key="1">
    <source>
        <dbReference type="EMBL" id="KAF2470766.1"/>
    </source>
</evidence>
<accession>A0ACB6QX36</accession>
<sequence>MWRRRYCPWRVGNRHGWILEVNERTVPSTSKNLAKPLNQPYKCRRRYTIDIYQHLGKRRFGRLGKTTLRTYKLSALQHVLLLFLVVLTLLRRLTSPNWAPCCGVFIAPLERLVDNISTESVRMRTTAIFVGNDCWELRQFSLPKHPASICISTIRPSLSLSCPLLFPLKSSYLYHICLHTSPLAAHYDTPPVGAIKSTFPWTHIRLSWHQARGGMTVSIENILKSIQFTVALDLNMIIIVRRMLGAPGVLLIMSSLLSGMPDVRRPEGRRIRAHIRFPRLTHGLT</sequence>
<keyword evidence="2" id="KW-1185">Reference proteome</keyword>
<dbReference type="EMBL" id="MU003507">
    <property type="protein sequence ID" value="KAF2470766.1"/>
    <property type="molecule type" value="Genomic_DNA"/>
</dbReference>
<dbReference type="Proteomes" id="UP000799755">
    <property type="component" value="Unassembled WGS sequence"/>
</dbReference>
<comment type="caution">
    <text evidence="1">The sequence shown here is derived from an EMBL/GenBank/DDBJ whole genome shotgun (WGS) entry which is preliminary data.</text>
</comment>
<reference evidence="1" key="1">
    <citation type="journal article" date="2020" name="Stud. Mycol.">
        <title>101 Dothideomycetes genomes: a test case for predicting lifestyles and emergence of pathogens.</title>
        <authorList>
            <person name="Haridas S."/>
            <person name="Albert R."/>
            <person name="Binder M."/>
            <person name="Bloem J."/>
            <person name="Labutti K."/>
            <person name="Salamov A."/>
            <person name="Andreopoulos B."/>
            <person name="Baker S."/>
            <person name="Barry K."/>
            <person name="Bills G."/>
            <person name="Bluhm B."/>
            <person name="Cannon C."/>
            <person name="Castanera R."/>
            <person name="Culley D."/>
            <person name="Daum C."/>
            <person name="Ezra D."/>
            <person name="Gonzalez J."/>
            <person name="Henrissat B."/>
            <person name="Kuo A."/>
            <person name="Liang C."/>
            <person name="Lipzen A."/>
            <person name="Lutzoni F."/>
            <person name="Magnuson J."/>
            <person name="Mondo S."/>
            <person name="Nolan M."/>
            <person name="Ohm R."/>
            <person name="Pangilinan J."/>
            <person name="Park H.-J."/>
            <person name="Ramirez L."/>
            <person name="Alfaro M."/>
            <person name="Sun H."/>
            <person name="Tritt A."/>
            <person name="Yoshinaga Y."/>
            <person name="Zwiers L.-H."/>
            <person name="Turgeon B."/>
            <person name="Goodwin S."/>
            <person name="Spatafora J."/>
            <person name="Crous P."/>
            <person name="Grigoriev I."/>
        </authorList>
    </citation>
    <scope>NUCLEOTIDE SEQUENCE</scope>
    <source>
        <strain evidence="1">ATCC 200398</strain>
    </source>
</reference>
<evidence type="ECO:0000313" key="2">
    <source>
        <dbReference type="Proteomes" id="UP000799755"/>
    </source>
</evidence>
<name>A0ACB6QX36_9PLEO</name>
<gene>
    <name evidence="1" type="ORF">BDR25DRAFT_355227</name>
</gene>
<proteinExistence type="predicted"/>
<organism evidence="1 2">
    <name type="scientific">Lindgomyces ingoldianus</name>
    <dbReference type="NCBI Taxonomy" id="673940"/>
    <lineage>
        <taxon>Eukaryota</taxon>
        <taxon>Fungi</taxon>
        <taxon>Dikarya</taxon>
        <taxon>Ascomycota</taxon>
        <taxon>Pezizomycotina</taxon>
        <taxon>Dothideomycetes</taxon>
        <taxon>Pleosporomycetidae</taxon>
        <taxon>Pleosporales</taxon>
        <taxon>Lindgomycetaceae</taxon>
        <taxon>Lindgomyces</taxon>
    </lineage>
</organism>